<feature type="non-terminal residue" evidence="4">
    <location>
        <position position="1"/>
    </location>
</feature>
<evidence type="ECO:0000259" key="2">
    <source>
        <dbReference type="Pfam" id="PF02709"/>
    </source>
</evidence>
<dbReference type="Proteomes" id="UP000663829">
    <property type="component" value="Unassembled WGS sequence"/>
</dbReference>
<dbReference type="GO" id="GO:0005975">
    <property type="term" value="P:carbohydrate metabolic process"/>
    <property type="evidence" value="ECO:0007669"/>
    <property type="project" value="InterPro"/>
</dbReference>
<dbReference type="EMBL" id="CAJOBC010126760">
    <property type="protein sequence ID" value="CAF4597842.1"/>
    <property type="molecule type" value="Genomic_DNA"/>
</dbReference>
<organism evidence="4 7">
    <name type="scientific">Didymodactylos carnosus</name>
    <dbReference type="NCBI Taxonomy" id="1234261"/>
    <lineage>
        <taxon>Eukaryota</taxon>
        <taxon>Metazoa</taxon>
        <taxon>Spiralia</taxon>
        <taxon>Gnathifera</taxon>
        <taxon>Rotifera</taxon>
        <taxon>Eurotatoria</taxon>
        <taxon>Bdelloidea</taxon>
        <taxon>Philodinida</taxon>
        <taxon>Philodinidae</taxon>
        <taxon>Didymodactylos</taxon>
    </lineage>
</organism>
<reference evidence="4" key="1">
    <citation type="submission" date="2021-02" db="EMBL/GenBank/DDBJ databases">
        <authorList>
            <person name="Nowell W R."/>
        </authorList>
    </citation>
    <scope>NUCLEOTIDE SEQUENCE</scope>
</reference>
<proteinExistence type="predicted"/>
<dbReference type="PANTHER" id="PTHR19300:SF57">
    <property type="entry name" value="BETA-1,4-N-ACETYLGALACTOSAMINYLTRANSFERASE"/>
    <property type="match status" value="1"/>
</dbReference>
<sequence length="122" mass="14038">LAYEELIGGVLTLKTDHFLMVNGYSNLYWGWGAEDDDMYYRLKAVSLKITRPPSFIGRYRMLQHTKREPTAWNKRKKLLHSAAKRYLWDGVSSVKYNVTNVTAYPLFTHILVDVGSPPPDSS</sequence>
<dbReference type="AlphaFoldDB" id="A0A816F3A5"/>
<dbReference type="EMBL" id="CAJOBA010054685">
    <property type="protein sequence ID" value="CAF4276718.1"/>
    <property type="molecule type" value="Genomic_DNA"/>
</dbReference>
<dbReference type="GO" id="GO:0005794">
    <property type="term" value="C:Golgi apparatus"/>
    <property type="evidence" value="ECO:0007669"/>
    <property type="project" value="TreeGrafter"/>
</dbReference>
<comment type="caution">
    <text evidence="4">The sequence shown here is derived from an EMBL/GenBank/DDBJ whole genome shotgun (WGS) entry which is preliminary data.</text>
</comment>
<gene>
    <name evidence="4" type="ORF">GPM918_LOCUS45822</name>
    <name evidence="3" type="ORF">OVA965_LOCUS36320</name>
    <name evidence="6" type="ORF">SRO942_LOCUS48751</name>
    <name evidence="5" type="ORF">TMI583_LOCUS37329</name>
</gene>
<accession>A0A816F3A5</accession>
<keyword evidence="7" id="KW-1185">Reference proteome</keyword>
<dbReference type="Proteomes" id="UP000681722">
    <property type="component" value="Unassembled WGS sequence"/>
</dbReference>
<dbReference type="GO" id="GO:0008378">
    <property type="term" value="F:galactosyltransferase activity"/>
    <property type="evidence" value="ECO:0007669"/>
    <property type="project" value="TreeGrafter"/>
</dbReference>
<dbReference type="InterPro" id="IPR027791">
    <property type="entry name" value="Galactosyl_T_C"/>
</dbReference>
<name>A0A816F3A5_9BILA</name>
<evidence type="ECO:0000313" key="5">
    <source>
        <dbReference type="EMBL" id="CAF4276718.1"/>
    </source>
</evidence>
<dbReference type="EMBL" id="CAJNOK010032730">
    <property type="protein sequence ID" value="CAF1487011.1"/>
    <property type="molecule type" value="Genomic_DNA"/>
</dbReference>
<evidence type="ECO:0000256" key="1">
    <source>
        <dbReference type="ARBA" id="ARBA00022679"/>
    </source>
</evidence>
<evidence type="ECO:0000313" key="4">
    <source>
        <dbReference type="EMBL" id="CAF1657188.1"/>
    </source>
</evidence>
<dbReference type="GO" id="GO:0016020">
    <property type="term" value="C:membrane"/>
    <property type="evidence" value="ECO:0007669"/>
    <property type="project" value="GOC"/>
</dbReference>
<dbReference type="InterPro" id="IPR003859">
    <property type="entry name" value="Galactosyl_T"/>
</dbReference>
<evidence type="ECO:0000313" key="6">
    <source>
        <dbReference type="EMBL" id="CAF4597842.1"/>
    </source>
</evidence>
<dbReference type="GO" id="GO:0006688">
    <property type="term" value="P:glycosphingolipid biosynthetic process"/>
    <property type="evidence" value="ECO:0007669"/>
    <property type="project" value="TreeGrafter"/>
</dbReference>
<dbReference type="PRINTS" id="PR02050">
    <property type="entry name" value="B14GALTRFASE"/>
</dbReference>
<dbReference type="OrthoDB" id="10038994at2759"/>
<evidence type="ECO:0000313" key="7">
    <source>
        <dbReference type="Proteomes" id="UP000663829"/>
    </source>
</evidence>
<evidence type="ECO:0000313" key="3">
    <source>
        <dbReference type="EMBL" id="CAF1487011.1"/>
    </source>
</evidence>
<feature type="domain" description="Galactosyltransferase C-terminal" evidence="2">
    <location>
        <begin position="2"/>
        <end position="65"/>
    </location>
</feature>
<dbReference type="Proteomes" id="UP000677228">
    <property type="component" value="Unassembled WGS sequence"/>
</dbReference>
<dbReference type="InterPro" id="IPR029044">
    <property type="entry name" value="Nucleotide-diphossugar_trans"/>
</dbReference>
<dbReference type="Gene3D" id="3.90.550.10">
    <property type="entry name" value="Spore Coat Polysaccharide Biosynthesis Protein SpsA, Chain A"/>
    <property type="match status" value="1"/>
</dbReference>
<dbReference type="PANTHER" id="PTHR19300">
    <property type="entry name" value="BETA-1,4-GALACTOSYLTRANSFERASE"/>
    <property type="match status" value="1"/>
</dbReference>
<dbReference type="EMBL" id="CAJNOQ010054161">
    <property type="protein sequence ID" value="CAF1657188.1"/>
    <property type="molecule type" value="Genomic_DNA"/>
</dbReference>
<keyword evidence="1" id="KW-0808">Transferase</keyword>
<dbReference type="SUPFAM" id="SSF53448">
    <property type="entry name" value="Nucleotide-diphospho-sugar transferases"/>
    <property type="match status" value="1"/>
</dbReference>
<protein>
    <recommendedName>
        <fullName evidence="2">Galactosyltransferase C-terminal domain-containing protein</fullName>
    </recommendedName>
</protein>
<dbReference type="GO" id="GO:0033842">
    <property type="term" value="F:N-acetyl-beta-glucosaminyl-derivative 4-beta-N-acetylgalactosaminyltransferase activity"/>
    <property type="evidence" value="ECO:0007669"/>
    <property type="project" value="TreeGrafter"/>
</dbReference>
<dbReference type="Pfam" id="PF02709">
    <property type="entry name" value="Glyco_transf_7C"/>
    <property type="match status" value="1"/>
</dbReference>
<dbReference type="Proteomes" id="UP000682733">
    <property type="component" value="Unassembled WGS sequence"/>
</dbReference>